<dbReference type="GO" id="GO:0071949">
    <property type="term" value="F:FAD binding"/>
    <property type="evidence" value="ECO:0007669"/>
    <property type="project" value="InterPro"/>
</dbReference>
<evidence type="ECO:0000256" key="1">
    <source>
        <dbReference type="ARBA" id="ARBA00001974"/>
    </source>
</evidence>
<proteinExistence type="predicted"/>
<dbReference type="PANTHER" id="PTHR47178">
    <property type="entry name" value="MONOOXYGENASE, FAD-BINDING"/>
    <property type="match status" value="1"/>
</dbReference>
<dbReference type="GO" id="GO:0004497">
    <property type="term" value="F:monooxygenase activity"/>
    <property type="evidence" value="ECO:0007669"/>
    <property type="project" value="UniProtKB-KW"/>
</dbReference>
<dbReference type="Pfam" id="PF01494">
    <property type="entry name" value="FAD_binding_3"/>
    <property type="match status" value="1"/>
</dbReference>
<dbReference type="SUPFAM" id="SSF51905">
    <property type="entry name" value="FAD/NAD(P)-binding domain"/>
    <property type="match status" value="1"/>
</dbReference>
<evidence type="ECO:0000256" key="7">
    <source>
        <dbReference type="SAM" id="Phobius"/>
    </source>
</evidence>
<dbReference type="OrthoDB" id="47494at2759"/>
<dbReference type="Proteomes" id="UP000011715">
    <property type="component" value="Unassembled WGS sequence"/>
</dbReference>
<reference evidence="9" key="3">
    <citation type="submission" date="2011-03" db="EMBL/GenBank/DDBJ databases">
        <title>Annotation of Magnaporthe poae ATCC 64411.</title>
        <authorList>
            <person name="Ma L.-J."/>
            <person name="Dead R."/>
            <person name="Young S.K."/>
            <person name="Zeng Q."/>
            <person name="Gargeya S."/>
            <person name="Fitzgerald M."/>
            <person name="Haas B."/>
            <person name="Abouelleil A."/>
            <person name="Alvarado L."/>
            <person name="Arachchi H.M."/>
            <person name="Berlin A."/>
            <person name="Brown A."/>
            <person name="Chapman S.B."/>
            <person name="Chen Z."/>
            <person name="Dunbar C."/>
            <person name="Freedman E."/>
            <person name="Gearin G."/>
            <person name="Gellesch M."/>
            <person name="Goldberg J."/>
            <person name="Griggs A."/>
            <person name="Gujja S."/>
            <person name="Heiman D."/>
            <person name="Howarth C."/>
            <person name="Larson L."/>
            <person name="Lui A."/>
            <person name="MacDonald P.J.P."/>
            <person name="Mehta T."/>
            <person name="Montmayeur A."/>
            <person name="Murphy C."/>
            <person name="Neiman D."/>
            <person name="Pearson M."/>
            <person name="Priest M."/>
            <person name="Roberts A."/>
            <person name="Saif S."/>
            <person name="Shea T."/>
            <person name="Shenoy N."/>
            <person name="Sisk P."/>
            <person name="Stolte C."/>
            <person name="Sykes S."/>
            <person name="Yandava C."/>
            <person name="Wortman J."/>
            <person name="Nusbaum C."/>
            <person name="Birren B."/>
        </authorList>
    </citation>
    <scope>NUCLEOTIDE SEQUENCE</scope>
    <source>
        <strain evidence="9">ATCC 64411</strain>
    </source>
</reference>
<dbReference type="STRING" id="644358.A0A0C4DK74"/>
<dbReference type="EMBL" id="ADBL01000025">
    <property type="status" value="NOT_ANNOTATED_CDS"/>
    <property type="molecule type" value="Genomic_DNA"/>
</dbReference>
<keyword evidence="4" id="KW-0560">Oxidoreductase</keyword>
<dbReference type="EMBL" id="ADBL01000026">
    <property type="status" value="NOT_ANNOTATED_CDS"/>
    <property type="molecule type" value="Genomic_DNA"/>
</dbReference>
<name>A0A0C4DK74_MAGP6</name>
<organism evidence="10 11">
    <name type="scientific">Magnaporthiopsis poae (strain ATCC 64411 / 73-15)</name>
    <name type="common">Kentucky bluegrass fungus</name>
    <name type="synonym">Magnaporthe poae</name>
    <dbReference type="NCBI Taxonomy" id="644358"/>
    <lineage>
        <taxon>Eukaryota</taxon>
        <taxon>Fungi</taxon>
        <taxon>Dikarya</taxon>
        <taxon>Ascomycota</taxon>
        <taxon>Pezizomycotina</taxon>
        <taxon>Sordariomycetes</taxon>
        <taxon>Sordariomycetidae</taxon>
        <taxon>Magnaporthales</taxon>
        <taxon>Magnaporthaceae</taxon>
        <taxon>Magnaporthiopsis</taxon>
    </lineage>
</organism>
<dbReference type="InterPro" id="IPR036188">
    <property type="entry name" value="FAD/NAD-bd_sf"/>
</dbReference>
<evidence type="ECO:0000256" key="2">
    <source>
        <dbReference type="ARBA" id="ARBA00022630"/>
    </source>
</evidence>
<evidence type="ECO:0000313" key="9">
    <source>
        <dbReference type="EMBL" id="KLU81042.1"/>
    </source>
</evidence>
<reference evidence="9" key="2">
    <citation type="submission" date="2010-05" db="EMBL/GenBank/DDBJ databases">
        <title>The Genome Sequence of Magnaporthe poae strain ATCC 64411.</title>
        <authorList>
            <consortium name="The Broad Institute Genome Sequencing Platform"/>
            <consortium name="Broad Institute Genome Sequencing Center for Infectious Disease"/>
            <person name="Ma L.-J."/>
            <person name="Dead R."/>
            <person name="Young S."/>
            <person name="Zeng Q."/>
            <person name="Koehrsen M."/>
            <person name="Alvarado L."/>
            <person name="Berlin A."/>
            <person name="Chapman S.B."/>
            <person name="Chen Z."/>
            <person name="Freedman E."/>
            <person name="Gellesch M."/>
            <person name="Goldberg J."/>
            <person name="Griggs A."/>
            <person name="Gujja S."/>
            <person name="Heilman E.R."/>
            <person name="Heiman D."/>
            <person name="Hepburn T."/>
            <person name="Howarth C."/>
            <person name="Jen D."/>
            <person name="Larson L."/>
            <person name="Mehta T."/>
            <person name="Neiman D."/>
            <person name="Pearson M."/>
            <person name="Roberts A."/>
            <person name="Saif S."/>
            <person name="Shea T."/>
            <person name="Shenoy N."/>
            <person name="Sisk P."/>
            <person name="Stolte C."/>
            <person name="Sykes S."/>
            <person name="Walk T."/>
            <person name="White J."/>
            <person name="Yandava C."/>
            <person name="Haas B."/>
            <person name="Nusbaum C."/>
            <person name="Birren B."/>
        </authorList>
    </citation>
    <scope>NUCLEOTIDE SEQUENCE</scope>
    <source>
        <strain evidence="9">ATCC 64411</strain>
    </source>
</reference>
<evidence type="ECO:0000256" key="4">
    <source>
        <dbReference type="ARBA" id="ARBA00023002"/>
    </source>
</evidence>
<feature type="compositionally biased region" description="Low complexity" evidence="6">
    <location>
        <begin position="196"/>
        <end position="209"/>
    </location>
</feature>
<dbReference type="PANTHER" id="PTHR47178:SF1">
    <property type="entry name" value="FAD-BINDING DOMAIN-CONTAINING PROTEIN-RELATED"/>
    <property type="match status" value="1"/>
</dbReference>
<keyword evidence="7" id="KW-0812">Transmembrane</keyword>
<evidence type="ECO:0000256" key="3">
    <source>
        <dbReference type="ARBA" id="ARBA00022827"/>
    </source>
</evidence>
<keyword evidence="2" id="KW-0285">Flavoprotein</keyword>
<dbReference type="OMA" id="QGAPHAY"/>
<keyword evidence="11" id="KW-1185">Reference proteome</keyword>
<comment type="cofactor">
    <cofactor evidence="1">
        <name>FAD</name>
        <dbReference type="ChEBI" id="CHEBI:57692"/>
    </cofactor>
</comment>
<keyword evidence="7" id="KW-1133">Transmembrane helix</keyword>
<dbReference type="Gene3D" id="3.50.50.60">
    <property type="entry name" value="FAD/NAD(P)-binding domain"/>
    <property type="match status" value="1"/>
</dbReference>
<evidence type="ECO:0000256" key="6">
    <source>
        <dbReference type="SAM" id="MobiDB-lite"/>
    </source>
</evidence>
<keyword evidence="7" id="KW-0472">Membrane</keyword>
<dbReference type="AlphaFoldDB" id="A0A0C4DK74"/>
<sequence length="364" mass="39990">MTQSTPAPILIVGAGVSGLLLAQFLRREGVPFAIFDREEADVKTRGVGWGLTLHWSLPQLRTLLPEDLVRRLPETYVDRAAVVDEGRCSGFPFYDLSTGELKSATPAAPESKRIRVSRERFRALLATGIDVQWRKIATGYETVDNGDDPSSSTITVHFDDGTSHSGRLLVACDGGSSRIRKSLLEQKAKRRQQPVNGYRNGNRNGNSGKNDNDGRFLIPVGVMGFRVDCTAAQAQSMRDLDPFFLQGTASATDVFCYFSVLDSPGSPPEKTDGYTIQVVVSWPLRDNARHGLDGDDDHQGAPHAYPTTNEGKLALAAVVRRARPAVLASRRACLDAHEWARITDESPLLSRRTPQLEFDESELL</sequence>
<reference evidence="11" key="1">
    <citation type="submission" date="2010-05" db="EMBL/GenBank/DDBJ databases">
        <title>The genome sequence of Magnaporthe poae strain ATCC 64411.</title>
        <authorList>
            <person name="Ma L.-J."/>
            <person name="Dead R."/>
            <person name="Young S."/>
            <person name="Zeng Q."/>
            <person name="Koehrsen M."/>
            <person name="Alvarado L."/>
            <person name="Berlin A."/>
            <person name="Chapman S.B."/>
            <person name="Chen Z."/>
            <person name="Freedman E."/>
            <person name="Gellesch M."/>
            <person name="Goldberg J."/>
            <person name="Griggs A."/>
            <person name="Gujja S."/>
            <person name="Heilman E.R."/>
            <person name="Heiman D."/>
            <person name="Hepburn T."/>
            <person name="Howarth C."/>
            <person name="Jen D."/>
            <person name="Larson L."/>
            <person name="Mehta T."/>
            <person name="Neiman D."/>
            <person name="Pearson M."/>
            <person name="Roberts A."/>
            <person name="Saif S."/>
            <person name="Shea T."/>
            <person name="Shenoy N."/>
            <person name="Sisk P."/>
            <person name="Stolte C."/>
            <person name="Sykes S."/>
            <person name="Walk T."/>
            <person name="White J."/>
            <person name="Yandava C."/>
            <person name="Haas B."/>
            <person name="Nusbaum C."/>
            <person name="Birren B."/>
        </authorList>
    </citation>
    <scope>NUCLEOTIDE SEQUENCE [LARGE SCALE GENOMIC DNA]</scope>
    <source>
        <strain evidence="11">ATCC 64411 / 73-15</strain>
    </source>
</reference>
<feature type="region of interest" description="Disordered" evidence="6">
    <location>
        <begin position="184"/>
        <end position="213"/>
    </location>
</feature>
<gene>
    <name evidence="9" type="ORF">MAPG_00137</name>
</gene>
<evidence type="ECO:0000259" key="8">
    <source>
        <dbReference type="Pfam" id="PF01494"/>
    </source>
</evidence>
<evidence type="ECO:0000313" key="10">
    <source>
        <dbReference type="EnsemblFungi" id="MAPG_00137T0"/>
    </source>
</evidence>
<feature type="transmembrane region" description="Helical" evidence="7">
    <location>
        <begin position="6"/>
        <end position="25"/>
    </location>
</feature>
<keyword evidence="5" id="KW-0503">Monooxygenase</keyword>
<keyword evidence="3" id="KW-0274">FAD</keyword>
<evidence type="ECO:0000313" key="11">
    <source>
        <dbReference type="Proteomes" id="UP000011715"/>
    </source>
</evidence>
<dbReference type="InterPro" id="IPR002938">
    <property type="entry name" value="FAD-bd"/>
</dbReference>
<dbReference type="EMBL" id="GL876966">
    <property type="protein sequence ID" value="KLU81042.1"/>
    <property type="molecule type" value="Genomic_DNA"/>
</dbReference>
<reference evidence="10" key="4">
    <citation type="journal article" date="2015" name="G3 (Bethesda)">
        <title>Genome sequences of three phytopathogenic species of the Magnaporthaceae family of fungi.</title>
        <authorList>
            <person name="Okagaki L.H."/>
            <person name="Nunes C.C."/>
            <person name="Sailsbery J."/>
            <person name="Clay B."/>
            <person name="Brown D."/>
            <person name="John T."/>
            <person name="Oh Y."/>
            <person name="Young N."/>
            <person name="Fitzgerald M."/>
            <person name="Haas B.J."/>
            <person name="Zeng Q."/>
            <person name="Young S."/>
            <person name="Adiconis X."/>
            <person name="Fan L."/>
            <person name="Levin J.Z."/>
            <person name="Mitchell T.K."/>
            <person name="Okubara P.A."/>
            <person name="Farman M.L."/>
            <person name="Kohn L.M."/>
            <person name="Birren B."/>
            <person name="Ma L.-J."/>
            <person name="Dean R.A."/>
        </authorList>
    </citation>
    <scope>NUCLEOTIDE SEQUENCE</scope>
    <source>
        <strain evidence="10">ATCC 64411 / 73-15</strain>
    </source>
</reference>
<reference evidence="10" key="5">
    <citation type="submission" date="2015-06" db="UniProtKB">
        <authorList>
            <consortium name="EnsemblFungi"/>
        </authorList>
    </citation>
    <scope>IDENTIFICATION</scope>
    <source>
        <strain evidence="10">ATCC 64411</strain>
    </source>
</reference>
<dbReference type="eggNOG" id="KOG2614">
    <property type="taxonomic scope" value="Eukaryota"/>
</dbReference>
<accession>A0A0C4DK74</accession>
<protein>
    <recommendedName>
        <fullName evidence="8">FAD-binding domain-containing protein</fullName>
    </recommendedName>
</protein>
<evidence type="ECO:0000256" key="5">
    <source>
        <dbReference type="ARBA" id="ARBA00023033"/>
    </source>
</evidence>
<dbReference type="PRINTS" id="PR00420">
    <property type="entry name" value="RNGMNOXGNASE"/>
</dbReference>
<feature type="domain" description="FAD-binding" evidence="8">
    <location>
        <begin position="8"/>
        <end position="44"/>
    </location>
</feature>
<dbReference type="VEuPathDB" id="FungiDB:MAPG_00137"/>
<dbReference type="EnsemblFungi" id="MAPG_00137T0">
    <property type="protein sequence ID" value="MAPG_00137T0"/>
    <property type="gene ID" value="MAPG_00137"/>
</dbReference>